<dbReference type="Gene3D" id="3.40.50.300">
    <property type="entry name" value="P-loop containing nucleotide triphosphate hydrolases"/>
    <property type="match status" value="1"/>
</dbReference>
<evidence type="ECO:0000259" key="5">
    <source>
        <dbReference type="SMART" id="SM00470"/>
    </source>
</evidence>
<dbReference type="NCBIfam" id="TIGR00180">
    <property type="entry name" value="parB_part"/>
    <property type="match status" value="1"/>
</dbReference>
<sequence>MPCRTIAVANQKGGTGKTATTLSLGIALAHRGKRVLLVDADPQGDLTKSLGWKDPDSLEATIANHLSAVIEGEGADPREGILSHKEGIDLMPANIELAGMEMPVLMAMSREQLLNVWVSSLKGDYDFILFDCAPTLGIIPVNAFVASDSVLIPVSVEYLPASAMVGLLNTIGRVRRQINPALAVEGILLTLFDSRNNLAHEVEQTIRDQCGSAYRVFDTVIPRRYRPPRRLPWARASSPTTGAAKWRAPSSALPRRWSAVGRKKVPITLPGVDDLFTSQGERDGSAIGGVSDIPLAAIDPFPRHPFQVRDDEEMERLAESVAENGVLAPLTVRAAGPERYELVSGHRRKRAAKLAGLESVPCIVRAMTDEEATIAMVDSNLQRETILPSERAFAYSMRLEAMKHQGRRTDLTSVQVAQKSGGRWSRDILAEELDVSKDKVQRFIRLTFLSSELLALVDEGRMKMLPAVEVSYLTAEEQDHLLDAIRAQEATPSHAQALKMKRYSKEGTLTAALVRSIMEEEKPNQVVQFKIPKRSIARFFKPSATKDEIEGRIVRALELLEQAERRRSELGGV</sequence>
<dbReference type="AlphaFoldDB" id="A0A6F8SHF6"/>
<dbReference type="Gene3D" id="1.10.10.2830">
    <property type="match status" value="1"/>
</dbReference>
<dbReference type="InterPro" id="IPR003115">
    <property type="entry name" value="ParB_N"/>
</dbReference>
<dbReference type="Pfam" id="PF13614">
    <property type="entry name" value="AAA_31"/>
    <property type="match status" value="1"/>
</dbReference>
<dbReference type="InterPro" id="IPR036086">
    <property type="entry name" value="ParB/Sulfiredoxin_sf"/>
</dbReference>
<dbReference type="SUPFAM" id="SSF52540">
    <property type="entry name" value="P-loop containing nucleoside triphosphate hydrolases"/>
    <property type="match status" value="1"/>
</dbReference>
<dbReference type="InterPro" id="IPR025669">
    <property type="entry name" value="AAA_dom"/>
</dbReference>
<proteinExistence type="inferred from homology"/>
<dbReference type="GO" id="GO:0003677">
    <property type="term" value="F:DNA binding"/>
    <property type="evidence" value="ECO:0007669"/>
    <property type="project" value="InterPro"/>
</dbReference>
<comment type="function">
    <text evidence="3">May play a role in septum formation.</text>
</comment>
<comment type="similarity">
    <text evidence="1">Belongs to the ParB family.</text>
</comment>
<dbReference type="Gene3D" id="3.90.1530.30">
    <property type="match status" value="1"/>
</dbReference>
<evidence type="ECO:0000256" key="3">
    <source>
        <dbReference type="ARBA" id="ARBA00059092"/>
    </source>
</evidence>
<keyword evidence="7" id="KW-1185">Reference proteome</keyword>
<name>A0A6F8SHF6_9ACTN</name>
<dbReference type="CDD" id="cd16407">
    <property type="entry name" value="ParB_N_like"/>
    <property type="match status" value="1"/>
</dbReference>
<dbReference type="Proteomes" id="UP000501727">
    <property type="component" value="Chromosome"/>
</dbReference>
<comment type="similarity">
    <text evidence="2">Belongs to the ParA family.</text>
</comment>
<dbReference type="PANTHER" id="PTHR13696">
    <property type="entry name" value="P-LOOP CONTAINING NUCLEOSIDE TRIPHOSPHATE HYDROLASE"/>
    <property type="match status" value="1"/>
</dbReference>
<dbReference type="EMBL" id="AP022829">
    <property type="protein sequence ID" value="BCA87602.1"/>
    <property type="molecule type" value="Genomic_DNA"/>
</dbReference>
<evidence type="ECO:0000256" key="2">
    <source>
        <dbReference type="ARBA" id="ARBA00006976"/>
    </source>
</evidence>
<dbReference type="FunFam" id="3.40.50.300:FF:000285">
    <property type="entry name" value="Sporulation initiation inhibitor Soj"/>
    <property type="match status" value="1"/>
</dbReference>
<dbReference type="CDD" id="cd02042">
    <property type="entry name" value="ParAB_family"/>
    <property type="match status" value="1"/>
</dbReference>
<dbReference type="InterPro" id="IPR027417">
    <property type="entry name" value="P-loop_NTPase"/>
</dbReference>
<organism evidence="6 7">
    <name type="scientific">Adlercreutzia hattorii</name>
    <dbReference type="NCBI Taxonomy" id="2707299"/>
    <lineage>
        <taxon>Bacteria</taxon>
        <taxon>Bacillati</taxon>
        <taxon>Actinomycetota</taxon>
        <taxon>Coriobacteriia</taxon>
        <taxon>Eggerthellales</taxon>
        <taxon>Eggerthellaceae</taxon>
        <taxon>Adlercreutzia</taxon>
    </lineage>
</organism>
<dbReference type="SUPFAM" id="SSF109709">
    <property type="entry name" value="KorB DNA-binding domain-like"/>
    <property type="match status" value="1"/>
</dbReference>
<dbReference type="PANTHER" id="PTHR13696:SF99">
    <property type="entry name" value="COBYRINIC ACID AC-DIAMIDE SYNTHASE"/>
    <property type="match status" value="1"/>
</dbReference>
<accession>A0A6F8SHF6</accession>
<evidence type="ECO:0000313" key="6">
    <source>
        <dbReference type="EMBL" id="BCA87602.1"/>
    </source>
</evidence>
<reference evidence="7" key="2">
    <citation type="submission" date="2020-03" db="EMBL/GenBank/DDBJ databases">
        <title>Complete Genome Sequence of Adlercreutzia sp. strain 8CFCBH1 Producing Equol, Isolated from Healthy Japanese Feces.</title>
        <authorList>
            <person name="Ogata Y."/>
            <person name="Sakamoto M."/>
            <person name="Ohkuma M."/>
            <person name="Hattori M."/>
            <person name="Suda W."/>
        </authorList>
    </citation>
    <scope>NUCLEOTIDE SEQUENCE [LARGE SCALE GENOMIC DNA]</scope>
    <source>
        <strain evidence="7">8CFCBH1</strain>
    </source>
</reference>
<evidence type="ECO:0000256" key="4">
    <source>
        <dbReference type="SAM" id="MobiDB-lite"/>
    </source>
</evidence>
<evidence type="ECO:0000313" key="7">
    <source>
        <dbReference type="Proteomes" id="UP000501727"/>
    </source>
</evidence>
<protein>
    <recommendedName>
        <fullName evidence="5">ParB-like N-terminal domain-containing protein</fullName>
    </recommendedName>
</protein>
<dbReference type="InterPro" id="IPR050678">
    <property type="entry name" value="DNA_Partitioning_ATPase"/>
</dbReference>
<feature type="domain" description="ParB-like N-terminal" evidence="5">
    <location>
        <begin position="291"/>
        <end position="381"/>
    </location>
</feature>
<feature type="region of interest" description="Disordered" evidence="4">
    <location>
        <begin position="231"/>
        <end position="250"/>
    </location>
</feature>
<evidence type="ECO:0000256" key="1">
    <source>
        <dbReference type="ARBA" id="ARBA00006295"/>
    </source>
</evidence>
<reference evidence="7" key="1">
    <citation type="journal article" date="2020" name="Microbiol. Resour. Announc.">
        <title>Complete Genome Sequence of Adlercreutzia sp. Strain 8CFCBH1, a Potent Producer of Equol, Isolated from Healthy Japanese Feces.</title>
        <authorList>
            <person name="Ogata Y."/>
            <person name="Sakamoto M."/>
            <person name="Ohkuma M."/>
            <person name="Hattori M."/>
            <person name="Suda W."/>
        </authorList>
    </citation>
    <scope>NUCLEOTIDE SEQUENCE [LARGE SCALE GENOMIC DNA]</scope>
    <source>
        <strain evidence="7">8CFCBH1</strain>
    </source>
</reference>
<dbReference type="KEGG" id="ahat:ADCFC_02210"/>
<dbReference type="Pfam" id="PF02195">
    <property type="entry name" value="ParB_N"/>
    <property type="match status" value="1"/>
</dbReference>
<dbReference type="InterPro" id="IPR004437">
    <property type="entry name" value="ParB/RepB/Spo0J"/>
</dbReference>
<gene>
    <name evidence="6" type="ORF">ADCFC_01010</name>
</gene>
<dbReference type="SMART" id="SM00470">
    <property type="entry name" value="ParB"/>
    <property type="match status" value="1"/>
</dbReference>
<dbReference type="SUPFAM" id="SSF110849">
    <property type="entry name" value="ParB/Sulfiredoxin"/>
    <property type="match status" value="1"/>
</dbReference>